<proteinExistence type="predicted"/>
<dbReference type="EMBL" id="LS992241">
    <property type="protein sequence ID" value="SYX87699.1"/>
    <property type="molecule type" value="Genomic_DNA"/>
</dbReference>
<dbReference type="RefSeq" id="WP_138187785.1">
    <property type="nucleotide sequence ID" value="NZ_LS992241.1"/>
</dbReference>
<accession>A0A383RMT0</accession>
<reference evidence="2" key="1">
    <citation type="submission" date="2018-08" db="EMBL/GenBank/DDBJ databases">
        <authorList>
            <person name="Ferrada E.E."/>
            <person name="Latorre B.A."/>
        </authorList>
    </citation>
    <scope>NUCLEOTIDE SEQUENCE</scope>
    <source>
        <strain evidence="2">Paenibacillus B-LR1</strain>
    </source>
</reference>
<dbReference type="EMBL" id="LS992241">
    <property type="protein sequence ID" value="SYX85876.1"/>
    <property type="molecule type" value="Genomic_DNA"/>
</dbReference>
<dbReference type="Proteomes" id="UP000304148">
    <property type="component" value="Chromosome"/>
</dbReference>
<sequence>MKTVVSDLGEGNNGLVESIMQKCEYEEDFVHKRFAVLLNTLHIKYNVDLNIVSELEDLYIEKGYIYCSTFIKLKTR</sequence>
<gene>
    <name evidence="1" type="ORF">PBLR_14298</name>
    <name evidence="2" type="ORF">PBLR_20043</name>
</gene>
<organism evidence="2 3">
    <name type="scientific">Paenibacillus alvei</name>
    <name type="common">Bacillus alvei</name>
    <dbReference type="NCBI Taxonomy" id="44250"/>
    <lineage>
        <taxon>Bacteria</taxon>
        <taxon>Bacillati</taxon>
        <taxon>Bacillota</taxon>
        <taxon>Bacilli</taxon>
        <taxon>Bacillales</taxon>
        <taxon>Paenibacillaceae</taxon>
        <taxon>Paenibacillus</taxon>
    </lineage>
</organism>
<evidence type="ECO:0000313" key="2">
    <source>
        <dbReference type="EMBL" id="SYX87699.1"/>
    </source>
</evidence>
<dbReference type="AlphaFoldDB" id="A0A383RMT0"/>
<reference evidence="3" key="2">
    <citation type="submission" date="2018-08" db="EMBL/GenBank/DDBJ databases">
        <authorList>
            <person name="Chevrot R."/>
        </authorList>
    </citation>
    <scope>NUCLEOTIDE SEQUENCE [LARGE SCALE GENOMIC DNA]</scope>
</reference>
<evidence type="ECO:0000313" key="1">
    <source>
        <dbReference type="EMBL" id="SYX85876.1"/>
    </source>
</evidence>
<evidence type="ECO:0000313" key="3">
    <source>
        <dbReference type="Proteomes" id="UP000304148"/>
    </source>
</evidence>
<name>A0A383RMT0_PAEAL</name>
<protein>
    <submittedName>
        <fullName evidence="2">Uncharacterized protein</fullName>
    </submittedName>
</protein>